<dbReference type="Pfam" id="PF09845">
    <property type="entry name" value="OapC"/>
    <property type="match status" value="2"/>
</dbReference>
<dbReference type="KEGG" id="haad:MW046_07740"/>
<dbReference type="InterPro" id="IPR018645">
    <property type="entry name" value="OapC-like"/>
</dbReference>
<dbReference type="Proteomes" id="UP000831768">
    <property type="component" value="Chromosome"/>
</dbReference>
<feature type="compositionally biased region" description="Basic and acidic residues" evidence="1">
    <location>
        <begin position="83"/>
        <end position="97"/>
    </location>
</feature>
<keyword evidence="3" id="KW-1185">Reference proteome</keyword>
<accession>A0A8T9ZYT0</accession>
<proteinExistence type="predicted"/>
<feature type="region of interest" description="Disordered" evidence="1">
    <location>
        <begin position="34"/>
        <end position="165"/>
    </location>
</feature>
<evidence type="ECO:0000256" key="1">
    <source>
        <dbReference type="SAM" id="MobiDB-lite"/>
    </source>
</evidence>
<evidence type="ECO:0000313" key="3">
    <source>
        <dbReference type="Proteomes" id="UP000831768"/>
    </source>
</evidence>
<evidence type="ECO:0000313" key="2">
    <source>
        <dbReference type="EMBL" id="UPM41870.1"/>
    </source>
</evidence>
<feature type="compositionally biased region" description="Acidic residues" evidence="1">
    <location>
        <begin position="98"/>
        <end position="111"/>
    </location>
</feature>
<organism evidence="2 3">
    <name type="scientific">Halocatena salina</name>
    <dbReference type="NCBI Taxonomy" id="2934340"/>
    <lineage>
        <taxon>Archaea</taxon>
        <taxon>Methanobacteriati</taxon>
        <taxon>Methanobacteriota</taxon>
        <taxon>Stenosarchaea group</taxon>
        <taxon>Halobacteria</taxon>
        <taxon>Halobacteriales</taxon>
        <taxon>Natronomonadaceae</taxon>
        <taxon>Halocatena</taxon>
    </lineage>
</organism>
<dbReference type="RefSeq" id="WP_247992549.1">
    <property type="nucleotide sequence ID" value="NZ_CP096019.1"/>
</dbReference>
<dbReference type="GeneID" id="71927929"/>
<protein>
    <submittedName>
        <fullName evidence="2">Zn-ribbon domain-containing protein</fullName>
    </submittedName>
</protein>
<feature type="compositionally biased region" description="Low complexity" evidence="1">
    <location>
        <begin position="134"/>
        <end position="146"/>
    </location>
</feature>
<name>A0A8T9ZYT0_9EURY</name>
<gene>
    <name evidence="2" type="ORF">MW046_07740</name>
</gene>
<dbReference type="AlphaFoldDB" id="A0A8T9ZYT0"/>
<dbReference type="EMBL" id="CP096019">
    <property type="protein sequence ID" value="UPM41870.1"/>
    <property type="molecule type" value="Genomic_DNA"/>
</dbReference>
<sequence length="225" mass="24182">MPHQCTNCGCVFGDGSKEMLSGCPECGGTTFQFRPDDVDDGDAPVAEEPPDPPEGAVGTRVGRATSIVRGLMSSGSSDPPVADEVRSERTDEGRDADVLDSTEPDPSDGPEDSAQATARSEFVSSDSLPPHTPDTPSSESSRSAPASDPPPSNGRVVREPTGEQPDLAELRAELNDQFESIKILEPGQYELNLMELYDREEYIIALQENGHYIIQMPETWLSDDG</sequence>
<feature type="compositionally biased region" description="Polar residues" evidence="1">
    <location>
        <begin position="114"/>
        <end position="127"/>
    </location>
</feature>
<reference evidence="2" key="1">
    <citation type="submission" date="2022-04" db="EMBL/GenBank/DDBJ databases">
        <title>Halocatena sp. nov., isolated from a salt lake.</title>
        <authorList>
            <person name="Cui H.-L."/>
        </authorList>
    </citation>
    <scope>NUCLEOTIDE SEQUENCE</scope>
    <source>
        <strain evidence="2">AD-1</strain>
    </source>
</reference>